<gene>
    <name evidence="2" type="ORF">HNS30_33005</name>
</gene>
<dbReference type="RefSeq" id="WP_171421021.1">
    <property type="nucleotide sequence ID" value="NZ_JABFJW010000381.1"/>
</dbReference>
<name>A0A7Y4JZ57_9BACT</name>
<accession>A0A7Y4JZ57</accession>
<proteinExistence type="predicted"/>
<reference evidence="2 3" key="1">
    <citation type="submission" date="2020-05" db="EMBL/GenBank/DDBJ databases">
        <authorList>
            <person name="Whitworth D."/>
        </authorList>
    </citation>
    <scope>NUCLEOTIDE SEQUENCE [LARGE SCALE GENOMIC DNA]</scope>
    <source>
        <strain evidence="2 3">CA046A</strain>
    </source>
</reference>
<sequence length="160" mass="17681">MFRVEGGRDARSGFLHDTAIREGDVGLHPIQDPPEDSAITADGVADSRIEARPCSTARRRVHIDADEDDVFALDDPEDMRGASFSARRVGPVRRQEVISRQGQGPEHSPIQHDGLFSAANLDRCLFEELGEDNRTVIFDRGSARHERASTPDGSDPHQQQ</sequence>
<evidence type="ECO:0000313" key="2">
    <source>
        <dbReference type="EMBL" id="NOK13876.1"/>
    </source>
</evidence>
<protein>
    <submittedName>
        <fullName evidence="2">Uncharacterized protein</fullName>
    </submittedName>
</protein>
<organism evidence="2 3">
    <name type="scientific">Corallococcus exercitus</name>
    <dbReference type="NCBI Taxonomy" id="2316736"/>
    <lineage>
        <taxon>Bacteria</taxon>
        <taxon>Pseudomonadati</taxon>
        <taxon>Myxococcota</taxon>
        <taxon>Myxococcia</taxon>
        <taxon>Myxococcales</taxon>
        <taxon>Cystobacterineae</taxon>
        <taxon>Myxococcaceae</taxon>
        <taxon>Corallococcus</taxon>
    </lineage>
</organism>
<evidence type="ECO:0000256" key="1">
    <source>
        <dbReference type="SAM" id="MobiDB-lite"/>
    </source>
</evidence>
<feature type="region of interest" description="Disordered" evidence="1">
    <location>
        <begin position="137"/>
        <end position="160"/>
    </location>
</feature>
<dbReference type="EMBL" id="JABFJW010000381">
    <property type="protein sequence ID" value="NOK13876.1"/>
    <property type="molecule type" value="Genomic_DNA"/>
</dbReference>
<evidence type="ECO:0000313" key="3">
    <source>
        <dbReference type="Proteomes" id="UP000528460"/>
    </source>
</evidence>
<comment type="caution">
    <text evidence="2">The sequence shown here is derived from an EMBL/GenBank/DDBJ whole genome shotgun (WGS) entry which is preliminary data.</text>
</comment>
<dbReference type="AlphaFoldDB" id="A0A7Y4JZ57"/>
<dbReference type="Proteomes" id="UP000528460">
    <property type="component" value="Unassembled WGS sequence"/>
</dbReference>
<feature type="region of interest" description="Disordered" evidence="1">
    <location>
        <begin position="82"/>
        <end position="112"/>
    </location>
</feature>